<keyword evidence="2" id="KW-0732">Signal</keyword>
<evidence type="ECO:0000256" key="2">
    <source>
        <dbReference type="SAM" id="SignalP"/>
    </source>
</evidence>
<comment type="caution">
    <text evidence="3">The sequence shown here is derived from an EMBL/GenBank/DDBJ whole genome shotgun (WGS) entry which is preliminary data.</text>
</comment>
<keyword evidence="4" id="KW-1185">Reference proteome</keyword>
<evidence type="ECO:0000313" key="3">
    <source>
        <dbReference type="EMBL" id="PYF74320.1"/>
    </source>
</evidence>
<protein>
    <recommendedName>
        <fullName evidence="5">Tetratricopeptide repeat protein</fullName>
    </recommendedName>
</protein>
<evidence type="ECO:0000256" key="1">
    <source>
        <dbReference type="SAM" id="Coils"/>
    </source>
</evidence>
<evidence type="ECO:0008006" key="5">
    <source>
        <dbReference type="Google" id="ProtNLM"/>
    </source>
</evidence>
<dbReference type="InterPro" id="IPR046732">
    <property type="entry name" value="DUF6624"/>
</dbReference>
<dbReference type="AlphaFoldDB" id="A0A318UFQ4"/>
<feature type="signal peptide" evidence="2">
    <location>
        <begin position="1"/>
        <end position="21"/>
    </location>
</feature>
<sequence>MMFKRILLLSLLITIGLSSKAQQFSYFTDLDSARAAYKKKNFQQAAAYYEKAFKANGNKSVQEEFYNAACTWSLAGKPDKAFKYLEDIIQDHKNLIRSWNDPGEFYNMLVKDADFENLRKLPKWEKLLAQAKTKKEKFEANLNQDLSRQLQLMEENDQTERLKLDKIRKEKGSNSAEEKDLWKVIKRQDSINLAKAKNLISTYGWLSPQQVGYKGNQGLFLIIQHADLTTQQTYLPIVRKAAAEGKVAAWSLAFLEDRILMREKKRQIYGSQLYQNYLFPVQDLDNLDKRRASVGLEPIAEYLEDPQKKWNIETYKKELPELIKKFAVKD</sequence>
<dbReference type="Proteomes" id="UP000248198">
    <property type="component" value="Unassembled WGS sequence"/>
</dbReference>
<feature type="chain" id="PRO_5016355414" description="Tetratricopeptide repeat protein" evidence="2">
    <location>
        <begin position="22"/>
        <end position="330"/>
    </location>
</feature>
<reference evidence="3 4" key="1">
    <citation type="submission" date="2018-06" db="EMBL/GenBank/DDBJ databases">
        <title>Genomic Encyclopedia of Archaeal and Bacterial Type Strains, Phase II (KMG-II): from individual species to whole genera.</title>
        <authorList>
            <person name="Goeker M."/>
        </authorList>
    </citation>
    <scope>NUCLEOTIDE SEQUENCE [LARGE SCALE GENOMIC DNA]</scope>
    <source>
        <strain evidence="3 4">DSM 27372</strain>
    </source>
</reference>
<keyword evidence="1" id="KW-0175">Coiled coil</keyword>
<gene>
    <name evidence="3" type="ORF">B0O44_104491</name>
</gene>
<organism evidence="3 4">
    <name type="scientific">Pedobacter nutrimenti</name>
    <dbReference type="NCBI Taxonomy" id="1241337"/>
    <lineage>
        <taxon>Bacteria</taxon>
        <taxon>Pseudomonadati</taxon>
        <taxon>Bacteroidota</taxon>
        <taxon>Sphingobacteriia</taxon>
        <taxon>Sphingobacteriales</taxon>
        <taxon>Sphingobacteriaceae</taxon>
        <taxon>Pedobacter</taxon>
    </lineage>
</organism>
<dbReference type="OrthoDB" id="1164858at2"/>
<dbReference type="EMBL" id="QKLU01000004">
    <property type="protein sequence ID" value="PYF74320.1"/>
    <property type="molecule type" value="Genomic_DNA"/>
</dbReference>
<evidence type="ECO:0000313" key="4">
    <source>
        <dbReference type="Proteomes" id="UP000248198"/>
    </source>
</evidence>
<dbReference type="Pfam" id="PF20329">
    <property type="entry name" value="DUF6624"/>
    <property type="match status" value="1"/>
</dbReference>
<proteinExistence type="predicted"/>
<dbReference type="RefSeq" id="WP_146229835.1">
    <property type="nucleotide sequence ID" value="NZ_QKLU01000004.1"/>
</dbReference>
<feature type="coiled-coil region" evidence="1">
    <location>
        <begin position="121"/>
        <end position="148"/>
    </location>
</feature>
<accession>A0A318UFQ4</accession>
<dbReference type="Gene3D" id="1.25.40.10">
    <property type="entry name" value="Tetratricopeptide repeat domain"/>
    <property type="match status" value="1"/>
</dbReference>
<dbReference type="InterPro" id="IPR011990">
    <property type="entry name" value="TPR-like_helical_dom_sf"/>
</dbReference>
<dbReference type="NCBIfam" id="NF047558">
    <property type="entry name" value="TPR_END_plus"/>
    <property type="match status" value="1"/>
</dbReference>
<name>A0A318UFQ4_9SPHI</name>
<dbReference type="SUPFAM" id="SSF48452">
    <property type="entry name" value="TPR-like"/>
    <property type="match status" value="1"/>
</dbReference>